<accession>A0A0R1H494</accession>
<feature type="region of interest" description="Disordered" evidence="1">
    <location>
        <begin position="145"/>
        <end position="203"/>
    </location>
</feature>
<reference evidence="3 4" key="1">
    <citation type="journal article" date="2015" name="Genome Announc.">
        <title>Expanding the biotechnology potential of lactobacilli through comparative genomics of 213 strains and associated genera.</title>
        <authorList>
            <person name="Sun Z."/>
            <person name="Harris H.M."/>
            <person name="McCann A."/>
            <person name="Guo C."/>
            <person name="Argimon S."/>
            <person name="Zhang W."/>
            <person name="Yang X."/>
            <person name="Jeffery I.B."/>
            <person name="Cooney J.C."/>
            <person name="Kagawa T.F."/>
            <person name="Liu W."/>
            <person name="Song Y."/>
            <person name="Salvetti E."/>
            <person name="Wrobel A."/>
            <person name="Rasinkangas P."/>
            <person name="Parkhill J."/>
            <person name="Rea M.C."/>
            <person name="O'Sullivan O."/>
            <person name="Ritari J."/>
            <person name="Douillard F.P."/>
            <person name="Paul Ross R."/>
            <person name="Yang R."/>
            <person name="Briner A.E."/>
            <person name="Felis G.E."/>
            <person name="de Vos W.M."/>
            <person name="Barrangou R."/>
            <person name="Klaenhammer T.R."/>
            <person name="Caufield P.W."/>
            <person name="Cui Y."/>
            <person name="Zhang H."/>
            <person name="O'Toole P.W."/>
        </authorList>
    </citation>
    <scope>NUCLEOTIDE SEQUENCE [LARGE SCALE GENOMIC DNA]</scope>
    <source>
        <strain evidence="3 4">DSM 20003</strain>
    </source>
</reference>
<dbReference type="STRING" id="1423726.FC07_GL002558"/>
<feature type="compositionally biased region" description="Basic and acidic residues" evidence="1">
    <location>
        <begin position="145"/>
        <end position="155"/>
    </location>
</feature>
<dbReference type="AlphaFoldDB" id="A0A0R1H494"/>
<keyword evidence="4" id="KW-1185">Reference proteome</keyword>
<dbReference type="EMBL" id="AZDA01000003">
    <property type="protein sequence ID" value="KRK40809.1"/>
    <property type="molecule type" value="Genomic_DNA"/>
</dbReference>
<feature type="compositionally biased region" description="Low complexity" evidence="1">
    <location>
        <begin position="156"/>
        <end position="169"/>
    </location>
</feature>
<organism evidence="3 4">
    <name type="scientific">Loigolactobacillus bifermentans DSM 20003</name>
    <dbReference type="NCBI Taxonomy" id="1423726"/>
    <lineage>
        <taxon>Bacteria</taxon>
        <taxon>Bacillati</taxon>
        <taxon>Bacillota</taxon>
        <taxon>Bacilli</taxon>
        <taxon>Lactobacillales</taxon>
        <taxon>Lactobacillaceae</taxon>
        <taxon>Loigolactobacillus</taxon>
    </lineage>
</organism>
<gene>
    <name evidence="3" type="ORF">FC07_GL002558</name>
</gene>
<evidence type="ECO:0000256" key="1">
    <source>
        <dbReference type="SAM" id="MobiDB-lite"/>
    </source>
</evidence>
<comment type="caution">
    <text evidence="3">The sequence shown here is derived from an EMBL/GenBank/DDBJ whole genome shotgun (WGS) entry which is preliminary data.</text>
</comment>
<name>A0A0R1H494_9LACO</name>
<dbReference type="PATRIC" id="fig|1423726.3.peg.2654"/>
<evidence type="ECO:0000256" key="2">
    <source>
        <dbReference type="SAM" id="Phobius"/>
    </source>
</evidence>
<sequence>MDDKSSKQSDQYYDEALAYISNHLTEFFAHYAVANNLTLTQVNQRVSKWDLAQWQVCIDELETDDWLPEAKKKAKAIGIIAGISVQSMMTAIVGMAVINMVNKRINLISDRATIDRKDEMDRMGKLIGNKGIDAKKADKAIIKAASKEKAKEPDNQPKNSSNSSNKPQQTGDGNSDEEKPKPAKKTSEEPKEVDRPTVSNRLWIDGDQMMNDLENMLLDMLKGNMSLEDLRDSLREHVNPDQFDPSKSMADRLRQQNYIIDRLIRSESARMKDRTNDYYYKKNGIKYVNFVCEPNACKKCLSISAGGPYLLDEAPKITDDTHPNCRCGKVPAMDINDYLSVDINSGKVSDLVSNSPVENVKGLTKHDIDSYIEMLNKPLSEANKYPFNDNYRQNMIDFAKKHGYDRSPAKMTRDEFDRIPNEAKIYRGTNRDEQLINGELEYSIQGSSLNGRGIYFSDSLSDVQNKYLDGDNRLVNAALRSDTVLVDKTDFQKAVMDRVHDFYPELFMNPANGTLLFDAVAIGSGVDGWYNSKGNKVVIVNRGKLVIAR</sequence>
<evidence type="ECO:0000313" key="3">
    <source>
        <dbReference type="EMBL" id="KRK40809.1"/>
    </source>
</evidence>
<keyword evidence="2" id="KW-0812">Transmembrane</keyword>
<protein>
    <submittedName>
        <fullName evidence="3">Phage Mu protein F like protein</fullName>
    </submittedName>
</protein>
<feature type="transmembrane region" description="Helical" evidence="2">
    <location>
        <begin position="76"/>
        <end position="101"/>
    </location>
</feature>
<keyword evidence="2" id="KW-0472">Membrane</keyword>
<proteinExistence type="predicted"/>
<keyword evidence="2" id="KW-1133">Transmembrane helix</keyword>
<feature type="compositionally biased region" description="Basic and acidic residues" evidence="1">
    <location>
        <begin position="176"/>
        <end position="195"/>
    </location>
</feature>
<evidence type="ECO:0000313" key="4">
    <source>
        <dbReference type="Proteomes" id="UP000051461"/>
    </source>
</evidence>
<dbReference type="Proteomes" id="UP000051461">
    <property type="component" value="Unassembled WGS sequence"/>
</dbReference>